<accession>A0A1F6FTB3</accession>
<evidence type="ECO:0000313" key="2">
    <source>
        <dbReference type="Proteomes" id="UP000179230"/>
    </source>
</evidence>
<dbReference type="InterPro" id="IPR043129">
    <property type="entry name" value="ATPase_NBD"/>
</dbReference>
<dbReference type="Proteomes" id="UP000179230">
    <property type="component" value="Unassembled WGS sequence"/>
</dbReference>
<dbReference type="AlphaFoldDB" id="A0A1F6FTB3"/>
<evidence type="ECO:0008006" key="3">
    <source>
        <dbReference type="Google" id="ProtNLM"/>
    </source>
</evidence>
<dbReference type="InterPro" id="IPR050696">
    <property type="entry name" value="FtsA/MreB"/>
</dbReference>
<dbReference type="Gene3D" id="3.30.420.40">
    <property type="match status" value="2"/>
</dbReference>
<dbReference type="PANTHER" id="PTHR32432">
    <property type="entry name" value="CELL DIVISION PROTEIN FTSA-RELATED"/>
    <property type="match status" value="1"/>
</dbReference>
<reference evidence="1 2" key="1">
    <citation type="journal article" date="2016" name="Nat. Commun.">
        <title>Thousands of microbial genomes shed light on interconnected biogeochemical processes in an aquifer system.</title>
        <authorList>
            <person name="Anantharaman K."/>
            <person name="Brown C.T."/>
            <person name="Hug L.A."/>
            <person name="Sharon I."/>
            <person name="Castelle C.J."/>
            <person name="Probst A.J."/>
            <person name="Thomas B.C."/>
            <person name="Singh A."/>
            <person name="Wilkins M.J."/>
            <person name="Karaoz U."/>
            <person name="Brodie E.L."/>
            <person name="Williams K.H."/>
            <person name="Hubbard S.S."/>
            <person name="Banfield J.F."/>
        </authorList>
    </citation>
    <scope>NUCLEOTIDE SEQUENCE [LARGE SCALE GENOMIC DNA]</scope>
</reference>
<dbReference type="Pfam" id="PF11104">
    <property type="entry name" value="PilM_2"/>
    <property type="match status" value="1"/>
</dbReference>
<evidence type="ECO:0000313" key="1">
    <source>
        <dbReference type="EMBL" id="OGG89107.1"/>
    </source>
</evidence>
<name>A0A1F6FTB3_9BACT</name>
<dbReference type="NCBIfam" id="TIGR01175">
    <property type="entry name" value="pilM"/>
    <property type="match status" value="1"/>
</dbReference>
<dbReference type="CDD" id="cd24049">
    <property type="entry name" value="ASKHA_NBD_PilM"/>
    <property type="match status" value="1"/>
</dbReference>
<proteinExistence type="predicted"/>
<organism evidence="1 2">
    <name type="scientific">Candidatus Kaiserbacteria bacterium RIFOXYD1_FULL_42_15</name>
    <dbReference type="NCBI Taxonomy" id="1798532"/>
    <lineage>
        <taxon>Bacteria</taxon>
        <taxon>Candidatus Kaiseribacteriota</taxon>
    </lineage>
</organism>
<protein>
    <recommendedName>
        <fullName evidence="3">SHS2 domain-containing protein</fullName>
    </recommendedName>
</protein>
<dbReference type="Gene3D" id="3.30.1490.300">
    <property type="match status" value="1"/>
</dbReference>
<dbReference type="PANTHER" id="PTHR32432:SF3">
    <property type="entry name" value="ETHANOLAMINE UTILIZATION PROTEIN EUTJ"/>
    <property type="match status" value="1"/>
</dbReference>
<gene>
    <name evidence="1" type="ORF">A2592_03190</name>
</gene>
<dbReference type="InterPro" id="IPR005883">
    <property type="entry name" value="PilM"/>
</dbReference>
<dbReference type="PIRSF" id="PIRSF019169">
    <property type="entry name" value="PilM"/>
    <property type="match status" value="1"/>
</dbReference>
<dbReference type="SUPFAM" id="SSF53067">
    <property type="entry name" value="Actin-like ATPase domain"/>
    <property type="match status" value="1"/>
</dbReference>
<sequence>MSLAKLFSFVKEKPSTSNRVVGIDIGSSSIKVVELQNRNEVITLTTYGELQLGPYEEGKTVGQSVTLPPNIERQALVDVLRESAVKSHEAVFAMPLSSSFVTTMTLKADPKEDITSRVRVEARKYIPVPIAEVTLDWVEVEARTVVGETSRDVLLAAIQNESLRRFNTLMQTVEFSNPPTEIECFSTIRSLYSNNDPNVAIVDIGATSTKLYLIHNGLLQRMYRVRAGGAVVTQLIAKELALSFEDAETLKRLATSHQEQLTALQKIHHNHYDRVLKEFRQVIEEYEARSGSEISTVYLTGGGSIFPGIDVFIGDHLSRPTIKVNPFNKVAYPAFMEDTMNEIGQSFSVALGAALRVFD</sequence>
<dbReference type="EMBL" id="MFMT01000006">
    <property type="protein sequence ID" value="OGG89107.1"/>
    <property type="molecule type" value="Genomic_DNA"/>
</dbReference>
<comment type="caution">
    <text evidence="1">The sequence shown here is derived from an EMBL/GenBank/DDBJ whole genome shotgun (WGS) entry which is preliminary data.</text>
</comment>